<name>A0A9Q1QMF4_9CARY</name>
<reference evidence="1" key="1">
    <citation type="submission" date="2022-04" db="EMBL/GenBank/DDBJ databases">
        <title>Carnegiea gigantea Genome sequencing and assembly v2.</title>
        <authorList>
            <person name="Copetti D."/>
            <person name="Sanderson M.J."/>
            <person name="Burquez A."/>
            <person name="Wojciechowski M.F."/>
        </authorList>
    </citation>
    <scope>NUCLEOTIDE SEQUENCE</scope>
    <source>
        <strain evidence="1">SGP5-SGP5p</strain>
        <tissue evidence="1">Aerial part</tissue>
    </source>
</reference>
<dbReference type="OrthoDB" id="772197at2759"/>
<dbReference type="PANTHER" id="PTHR46741">
    <property type="entry name" value="OS09G0413600 PROTEIN"/>
    <property type="match status" value="1"/>
</dbReference>
<evidence type="ECO:0008006" key="3">
    <source>
        <dbReference type="Google" id="ProtNLM"/>
    </source>
</evidence>
<evidence type="ECO:0000313" key="2">
    <source>
        <dbReference type="Proteomes" id="UP001153076"/>
    </source>
</evidence>
<accession>A0A9Q1QMF4</accession>
<dbReference type="Pfam" id="PF07891">
    <property type="entry name" value="DUF1666"/>
    <property type="match status" value="1"/>
</dbReference>
<keyword evidence="2" id="KW-1185">Reference proteome</keyword>
<dbReference type="InterPro" id="IPR012870">
    <property type="entry name" value="DUF1666"/>
</dbReference>
<sequence length="649" mass="74666">MTFTVQEMFVISNDGSANRQGFLDDHTTPKNNSLGNPVDFFDLQLGDDVVVDPNPLESVDICELSRKEESVTEAKTESSICGLSFEEEEALSFTQLYFCEQGKRVNVEHRGPCEHEFSDEVVSSVPSSDDFWAVIHKFDDYSGDSGSDETKCDTSPAEALQSETSVGIGGTIWDSHEHILRSSDDYLFDEKSLHLVHVNEVTEHKGAYSQFLYPDLRQYNSTFDENATMDKFSDSAHEPDLGNSCLDDSNEVYPKDVCDREGDQTGFDVLSEQKELIRQMKKEMRRLKSGGGLPTILEESESPRVEDDLRPLKIDDRIGHKDQMVEIQTIYKGYLDKMRKLDILSQQAMYAIGLLRLKSQDHFTCNKRISIPIIKSLLAQNFWSYKLRKHEADPVQKMIKDFQMDLELVYVGQLCLSWEILKWQHHKAGELQAYDPDGFHQHNHAAAEFQKFQVLLQRFTEDEPFHHGPRVQHYVKNRCDLPNLLQVPVIKDDPSSEWRRKGEGPISIGMLKELIRASMTAFWEFLRADKSEMHAQTQMGIPSIQFNLQDPLDAELLMEIRSNLQKKEKKLKDLGRSGNCIVKKFQKHQDLRLSDDMLLAQVELRLITRVLQMPRLTTNQLLWSHKKLSKINIVGRKVYFDSSFLLFPC</sequence>
<dbReference type="EMBL" id="JAKOGI010000077">
    <property type="protein sequence ID" value="KAJ8445470.1"/>
    <property type="molecule type" value="Genomic_DNA"/>
</dbReference>
<comment type="caution">
    <text evidence="1">The sequence shown here is derived from an EMBL/GenBank/DDBJ whole genome shotgun (WGS) entry which is preliminary data.</text>
</comment>
<dbReference type="Proteomes" id="UP001153076">
    <property type="component" value="Unassembled WGS sequence"/>
</dbReference>
<proteinExistence type="predicted"/>
<evidence type="ECO:0000313" key="1">
    <source>
        <dbReference type="EMBL" id="KAJ8445470.1"/>
    </source>
</evidence>
<dbReference type="PANTHER" id="PTHR46741:SF4">
    <property type="entry name" value="FINGER FYVE DOMAIN PROTEIN, PUTATIVE (DUF1666)-RELATED"/>
    <property type="match status" value="1"/>
</dbReference>
<organism evidence="1 2">
    <name type="scientific">Carnegiea gigantea</name>
    <dbReference type="NCBI Taxonomy" id="171969"/>
    <lineage>
        <taxon>Eukaryota</taxon>
        <taxon>Viridiplantae</taxon>
        <taxon>Streptophyta</taxon>
        <taxon>Embryophyta</taxon>
        <taxon>Tracheophyta</taxon>
        <taxon>Spermatophyta</taxon>
        <taxon>Magnoliopsida</taxon>
        <taxon>eudicotyledons</taxon>
        <taxon>Gunneridae</taxon>
        <taxon>Pentapetalae</taxon>
        <taxon>Caryophyllales</taxon>
        <taxon>Cactineae</taxon>
        <taxon>Cactaceae</taxon>
        <taxon>Cactoideae</taxon>
        <taxon>Echinocereeae</taxon>
        <taxon>Carnegiea</taxon>
    </lineage>
</organism>
<protein>
    <recommendedName>
        <fullName evidence="3">Ribosomal protein L34Ae</fullName>
    </recommendedName>
</protein>
<dbReference type="AlphaFoldDB" id="A0A9Q1QMF4"/>
<gene>
    <name evidence="1" type="ORF">Cgig2_031283</name>
</gene>